<evidence type="ECO:0000313" key="3">
    <source>
        <dbReference type="EMBL" id="KAG2179936.1"/>
    </source>
</evidence>
<sequence length="591" mass="65736">MSILSPSSTSMSAFSPQENERSDLLRYIFESVPYSPTYPIPRIDDSQPNSYFQRKHSIANDETGYLRSHIPPHINLMRRGSAPQLTGPNDYGLCVGCRSSLANSFLRPCLHGICAICTKVARTEALQQGNWYALVCPQCDMNVNEVASCNAKPAESEYLQPMHVRPQPSNAMRSFYNNDSGQYNNGIPNPMHSQQNGNWPCVKLSNIPWDVSQSDIAAFFGCSQIPSPSIYNQSIHVMMDRTTGKTLSDAYIEFMSYNDMRCAIDQCNMRPLKGRIVGVQECTQEDLLRVVFPKWRGKFIGTTAIPPDASVLRTMSTAAGGNGSGACPPFVTREEINSLLVVCRNYKLHFSRKCAERPFENIITVVTKYPWHQAHLITTLHRDHVYEMLKLAIESLKTHLCKDYVQIDCTLLERLVRAGIMCPAFTERQKTMLLGTSGIPCPLDIIQFLMPANCFSATTNTINFVKPSKNYAVGSIVYPSTKPTYLKSLDGSLPETGSKQLWRMNQVVESPINESEELHQSIHELTISVASASLDGKECSDMNFSDLDVSSRTSSSPGCELSPTSSYHGEQLIVKAAGPLTIVGENIWSHP</sequence>
<accession>A0A8H7PTQ7</accession>
<comment type="caution">
    <text evidence="3">The sequence shown here is derived from an EMBL/GenBank/DDBJ whole genome shotgun (WGS) entry which is preliminary data.</text>
</comment>
<dbReference type="SMART" id="SM00360">
    <property type="entry name" value="RRM"/>
    <property type="match status" value="1"/>
</dbReference>
<dbReference type="InterPro" id="IPR012677">
    <property type="entry name" value="Nucleotide-bd_a/b_plait_sf"/>
</dbReference>
<evidence type="ECO:0000313" key="4">
    <source>
        <dbReference type="Proteomes" id="UP000654370"/>
    </source>
</evidence>
<protein>
    <recommendedName>
        <fullName evidence="2">RRM domain-containing protein</fullName>
    </recommendedName>
</protein>
<evidence type="ECO:0000256" key="1">
    <source>
        <dbReference type="PROSITE-ProRule" id="PRU00176"/>
    </source>
</evidence>
<dbReference type="InterPro" id="IPR000504">
    <property type="entry name" value="RRM_dom"/>
</dbReference>
<dbReference type="AlphaFoldDB" id="A0A8H7PTQ7"/>
<evidence type="ECO:0000259" key="2">
    <source>
        <dbReference type="PROSITE" id="PS50102"/>
    </source>
</evidence>
<keyword evidence="1" id="KW-0694">RNA-binding</keyword>
<dbReference type="EMBL" id="JAEPQZ010000006">
    <property type="protein sequence ID" value="KAG2179936.1"/>
    <property type="molecule type" value="Genomic_DNA"/>
</dbReference>
<dbReference type="Proteomes" id="UP000654370">
    <property type="component" value="Unassembled WGS sequence"/>
</dbReference>
<gene>
    <name evidence="3" type="ORF">INT43_003723</name>
</gene>
<dbReference type="InterPro" id="IPR035979">
    <property type="entry name" value="RBD_domain_sf"/>
</dbReference>
<dbReference type="GO" id="GO:0003723">
    <property type="term" value="F:RNA binding"/>
    <property type="evidence" value="ECO:0007669"/>
    <property type="project" value="UniProtKB-UniRule"/>
</dbReference>
<organism evidence="3 4">
    <name type="scientific">Mortierella isabellina</name>
    <name type="common">Filamentous fungus</name>
    <name type="synonym">Umbelopsis isabellina</name>
    <dbReference type="NCBI Taxonomy" id="91625"/>
    <lineage>
        <taxon>Eukaryota</taxon>
        <taxon>Fungi</taxon>
        <taxon>Fungi incertae sedis</taxon>
        <taxon>Mucoromycota</taxon>
        <taxon>Mucoromycotina</taxon>
        <taxon>Umbelopsidomycetes</taxon>
        <taxon>Umbelopsidales</taxon>
        <taxon>Umbelopsidaceae</taxon>
        <taxon>Umbelopsis</taxon>
    </lineage>
</organism>
<dbReference type="SUPFAM" id="SSF54928">
    <property type="entry name" value="RNA-binding domain, RBD"/>
    <property type="match status" value="1"/>
</dbReference>
<proteinExistence type="predicted"/>
<keyword evidence="4" id="KW-1185">Reference proteome</keyword>
<name>A0A8H7PTQ7_MORIS</name>
<dbReference type="CDD" id="cd12254">
    <property type="entry name" value="RRM_hnRNPH_ESRPs_RBM12_like"/>
    <property type="match status" value="1"/>
</dbReference>
<dbReference type="OrthoDB" id="336240at2759"/>
<feature type="domain" description="RRM" evidence="2">
    <location>
        <begin position="200"/>
        <end position="284"/>
    </location>
</feature>
<dbReference type="Gene3D" id="3.30.70.330">
    <property type="match status" value="1"/>
</dbReference>
<reference evidence="3" key="1">
    <citation type="submission" date="2020-12" db="EMBL/GenBank/DDBJ databases">
        <title>Metabolic potential, ecology and presence of endohyphal bacteria is reflected in genomic diversity of Mucoromycotina.</title>
        <authorList>
            <person name="Muszewska A."/>
            <person name="Okrasinska A."/>
            <person name="Steczkiewicz K."/>
            <person name="Drgas O."/>
            <person name="Orlowska M."/>
            <person name="Perlinska-Lenart U."/>
            <person name="Aleksandrzak-Piekarczyk T."/>
            <person name="Szatraj K."/>
            <person name="Zielenkiewicz U."/>
            <person name="Pilsyk S."/>
            <person name="Malc E."/>
            <person name="Mieczkowski P."/>
            <person name="Kruszewska J.S."/>
            <person name="Biernat P."/>
            <person name="Pawlowska J."/>
        </authorList>
    </citation>
    <scope>NUCLEOTIDE SEQUENCE</scope>
    <source>
        <strain evidence="3">WA0000067209</strain>
    </source>
</reference>
<dbReference type="PROSITE" id="PS50102">
    <property type="entry name" value="RRM"/>
    <property type="match status" value="1"/>
</dbReference>